<dbReference type="AlphaFoldDB" id="A0A1N6EBG0"/>
<name>A0A1N6EBG0_9BACT</name>
<evidence type="ECO:0000259" key="2">
    <source>
        <dbReference type="Pfam" id="PF14498"/>
    </source>
</evidence>
<dbReference type="Gene3D" id="2.70.98.50">
    <property type="entry name" value="putative glycoside hydrolase family protein from bacillus halodurans"/>
    <property type="match status" value="1"/>
</dbReference>
<dbReference type="RefSeq" id="WP_074238597.1">
    <property type="nucleotide sequence ID" value="NZ_FSRA01000001.1"/>
</dbReference>
<dbReference type="GO" id="GO:0005975">
    <property type="term" value="P:carbohydrate metabolic process"/>
    <property type="evidence" value="ECO:0007669"/>
    <property type="project" value="InterPro"/>
</dbReference>
<dbReference type="Gene3D" id="1.50.10.10">
    <property type="match status" value="1"/>
</dbReference>
<evidence type="ECO:0000256" key="1">
    <source>
        <dbReference type="SAM" id="SignalP"/>
    </source>
</evidence>
<keyword evidence="6" id="KW-1185">Reference proteome</keyword>
<accession>A0A1N6EBG0</accession>
<dbReference type="InterPro" id="IPR027414">
    <property type="entry name" value="GH95_N_dom"/>
</dbReference>
<feature type="signal peptide" evidence="1">
    <location>
        <begin position="1"/>
        <end position="20"/>
    </location>
</feature>
<dbReference type="Pfam" id="PF14498">
    <property type="entry name" value="Glyco_hyd_65N_2"/>
    <property type="match status" value="1"/>
</dbReference>
<dbReference type="Proteomes" id="UP000185003">
    <property type="component" value="Unassembled WGS sequence"/>
</dbReference>
<feature type="domain" description="Glycosyl hydrolase family 95 N-terminal" evidence="2">
    <location>
        <begin position="34"/>
        <end position="160"/>
    </location>
</feature>
<sequence length="725" mass="81709">MMKYLFTFLVAAAYTLPLTAQLKPSHNLSFPMLAKRWDEAIPLGNGIVGALVWEKNGRLRFSLDRVDLWDEREALHLNKYSFKWVEQQVLKKQYDTVQRAMDVPYEASAYPTKLPGAAIEFDISSFGGVQSNVLDLATAINTVKFRNGTTLTTQVYATAPIGGFIFSNITDKQWEPQLLIPNYNTGASGTTANSVDGFGLEKLGYEKGTVTKTPGRIIYHQPISEGKYYEVMVWWEHLPGNKVTGNWAISNNKPAIDMLKNKTATWGSHTAWWARYWESSAISIPDTLLEKQYYREMYKLGSVAQTGAPAISLQAVWTADNGNLPPWKGDFHNDLNTQLSYWPAYTGNHLKEAATFTDWLWKTRTANRKMTQQYFAVEGLNVPGVETISGYPMGGWIQYSLSPTVGAWVSQHFYWQWKYSMDAQLLKEKVYPYLHETATFLENITRLENGKRKLPISSSPEYHDNSIKAWYLNWTNYDLSLAHFLFTAAAEVSAAAGKTEEAKHWKSIGVQLPALDANETGLTVAPGENLGSSHRHFSPYMSIYPLALLEDKTVIKNSLRHIEKLGSRAWVGYSFTWLACIYARANEADSAVKQLQIFASNFCSPNSFHLNGDQKGGQYSGFTYRPFTLEGNFAFAQGIHELLLRTRNGVIEIFPAVPDSWKNVSFTSLRAEGAFLVDAEKKNGEIVKVKIRSEKKNTLKLRLPGGAVSEYKMAAGQVKEFDFKK</sequence>
<dbReference type="InterPro" id="IPR049053">
    <property type="entry name" value="AFCA-like_C"/>
</dbReference>
<dbReference type="InterPro" id="IPR012341">
    <property type="entry name" value="6hp_glycosidase-like_sf"/>
</dbReference>
<evidence type="ECO:0000313" key="5">
    <source>
        <dbReference type="EMBL" id="SIN80368.1"/>
    </source>
</evidence>
<reference evidence="5 6" key="1">
    <citation type="submission" date="2016-11" db="EMBL/GenBank/DDBJ databases">
        <authorList>
            <person name="Jaros S."/>
            <person name="Januszkiewicz K."/>
            <person name="Wedrychowicz H."/>
        </authorList>
    </citation>
    <scope>NUCLEOTIDE SEQUENCE [LARGE SCALE GENOMIC DNA]</scope>
    <source>
        <strain evidence="5 6">DSM 24787</strain>
    </source>
</reference>
<evidence type="ECO:0000313" key="6">
    <source>
        <dbReference type="Proteomes" id="UP000185003"/>
    </source>
</evidence>
<dbReference type="InterPro" id="IPR054363">
    <property type="entry name" value="GH95_cat"/>
</dbReference>
<keyword evidence="1" id="KW-0732">Signal</keyword>
<dbReference type="Pfam" id="PF22124">
    <property type="entry name" value="Glyco_hydro_95_cat"/>
    <property type="match status" value="1"/>
</dbReference>
<dbReference type="SUPFAM" id="SSF48208">
    <property type="entry name" value="Six-hairpin glycosidases"/>
    <property type="match status" value="1"/>
</dbReference>
<dbReference type="OrthoDB" id="9768507at2"/>
<protein>
    <submittedName>
        <fullName evidence="5">Alpha-L-fucosidase 2</fullName>
    </submittedName>
</protein>
<gene>
    <name evidence="5" type="ORF">SAMN04488055_1455</name>
</gene>
<evidence type="ECO:0000259" key="4">
    <source>
        <dbReference type="Pfam" id="PF22124"/>
    </source>
</evidence>
<feature type="domain" description="Alpha fucosidase A-like C-terminal" evidence="3">
    <location>
        <begin position="647"/>
        <end position="705"/>
    </location>
</feature>
<dbReference type="InterPro" id="IPR008928">
    <property type="entry name" value="6-hairpin_glycosidase_sf"/>
</dbReference>
<dbReference type="Pfam" id="PF21307">
    <property type="entry name" value="Glyco_hydro_95_C"/>
    <property type="match status" value="1"/>
</dbReference>
<dbReference type="EMBL" id="FSRA01000001">
    <property type="protein sequence ID" value="SIN80368.1"/>
    <property type="molecule type" value="Genomic_DNA"/>
</dbReference>
<organism evidence="5 6">
    <name type="scientific">Chitinophaga niabensis</name>
    <dbReference type="NCBI Taxonomy" id="536979"/>
    <lineage>
        <taxon>Bacteria</taxon>
        <taxon>Pseudomonadati</taxon>
        <taxon>Bacteroidota</taxon>
        <taxon>Chitinophagia</taxon>
        <taxon>Chitinophagales</taxon>
        <taxon>Chitinophagaceae</taxon>
        <taxon>Chitinophaga</taxon>
    </lineage>
</organism>
<dbReference type="PANTHER" id="PTHR31084:SF0">
    <property type="entry name" value="ALPHA-L-FUCOSIDASE 2"/>
    <property type="match status" value="1"/>
</dbReference>
<dbReference type="GO" id="GO:0004560">
    <property type="term" value="F:alpha-L-fucosidase activity"/>
    <property type="evidence" value="ECO:0007669"/>
    <property type="project" value="TreeGrafter"/>
</dbReference>
<feature type="domain" description="Glycosyl hydrolase family 95 catalytic" evidence="4">
    <location>
        <begin position="297"/>
        <end position="643"/>
    </location>
</feature>
<dbReference type="PANTHER" id="PTHR31084">
    <property type="entry name" value="ALPHA-L-FUCOSIDASE 2"/>
    <property type="match status" value="1"/>
</dbReference>
<feature type="chain" id="PRO_5013088248" evidence="1">
    <location>
        <begin position="21"/>
        <end position="725"/>
    </location>
</feature>
<evidence type="ECO:0000259" key="3">
    <source>
        <dbReference type="Pfam" id="PF21307"/>
    </source>
</evidence>
<dbReference type="STRING" id="536979.SAMN04488055_1455"/>
<proteinExistence type="predicted"/>